<dbReference type="InterPro" id="IPR036291">
    <property type="entry name" value="NAD(P)-bd_dom_sf"/>
</dbReference>
<keyword evidence="7" id="KW-1133">Transmembrane helix</keyword>
<evidence type="ECO:0000313" key="10">
    <source>
        <dbReference type="EMBL" id="GAB0058681.1"/>
    </source>
</evidence>
<sequence length="278" mass="28130">MSMHDTITPAGSVIAFLGGGAMAGALIQGLIRAGVNPERIRVAEPVEGQRRALTERYGVLVFAANGEAVRGADVVVVAVKPGVVAGVLDEVSGSLASGTLVISIAAGVTLATLAAHLPAEQPLARVMPNTPGLVGAGISVLLAAPGCSVAQRILARRIMEAMGLVEEIEQESLMDGITALSGSGPAYVYLIAEALSDGGVASGLPRPLADRLAIRTLLGSARLLEESGLHPGVLKNQVTSPGGTTIAGLEVLERSGVRGALMGAVQAACQRSRELGKK</sequence>
<feature type="domain" description="Pyrroline-5-carboxylate reductase catalytic N-terminal" evidence="8">
    <location>
        <begin position="14"/>
        <end position="107"/>
    </location>
</feature>
<dbReference type="PANTHER" id="PTHR11645">
    <property type="entry name" value="PYRROLINE-5-CARBOXYLATE REDUCTASE"/>
    <property type="match status" value="1"/>
</dbReference>
<dbReference type="InterPro" id="IPR008927">
    <property type="entry name" value="6-PGluconate_DH-like_C_sf"/>
</dbReference>
<dbReference type="InterPro" id="IPR053790">
    <property type="entry name" value="P5CR-like_CS"/>
</dbReference>
<evidence type="ECO:0000259" key="9">
    <source>
        <dbReference type="Pfam" id="PF14748"/>
    </source>
</evidence>
<reference evidence="10 11" key="1">
    <citation type="submission" date="2024-05" db="EMBL/GenBank/DDBJ databases">
        <authorList>
            <consortium name="Candidatus Magnetaquicoccaceae bacterium FCR-1 genome sequencing consortium"/>
            <person name="Shimoshige H."/>
            <person name="Shimamura S."/>
            <person name="Taoka A."/>
            <person name="Kobayashi H."/>
            <person name="Maekawa T."/>
        </authorList>
    </citation>
    <scope>NUCLEOTIDE SEQUENCE [LARGE SCALE GENOMIC DNA]</scope>
    <source>
        <strain evidence="10 11">FCR-1</strain>
    </source>
</reference>
<feature type="transmembrane region" description="Helical" evidence="7">
    <location>
        <begin position="12"/>
        <end position="31"/>
    </location>
</feature>
<dbReference type="GO" id="GO:0004735">
    <property type="term" value="F:pyrroline-5-carboxylate reductase activity"/>
    <property type="evidence" value="ECO:0007669"/>
    <property type="project" value="UniProtKB-EC"/>
</dbReference>
<keyword evidence="4 6" id="KW-0028">Amino-acid biosynthesis</keyword>
<keyword evidence="7" id="KW-0472">Membrane</keyword>
<reference evidence="10 11" key="2">
    <citation type="submission" date="2024-09" db="EMBL/GenBank/DDBJ databases">
        <title>Draft genome sequence of Candidatus Magnetaquicoccaceae bacterium FCR-1.</title>
        <authorList>
            <person name="Shimoshige H."/>
            <person name="Shimamura S."/>
            <person name="Taoka A."/>
            <person name="Kobayashi H."/>
            <person name="Maekawa T."/>
        </authorList>
    </citation>
    <scope>NUCLEOTIDE SEQUENCE [LARGE SCALE GENOMIC DNA]</scope>
    <source>
        <strain evidence="10 11">FCR-1</strain>
    </source>
</reference>
<dbReference type="EMBL" id="BAAFGK010000005">
    <property type="protein sequence ID" value="GAB0058681.1"/>
    <property type="molecule type" value="Genomic_DNA"/>
</dbReference>
<keyword evidence="4" id="KW-0963">Cytoplasm</keyword>
<evidence type="ECO:0000259" key="8">
    <source>
        <dbReference type="Pfam" id="PF03807"/>
    </source>
</evidence>
<evidence type="ECO:0000256" key="5">
    <source>
        <dbReference type="NCBIfam" id="TIGR00112"/>
    </source>
</evidence>
<evidence type="ECO:0000256" key="3">
    <source>
        <dbReference type="ARBA" id="ARBA00023002"/>
    </source>
</evidence>
<evidence type="ECO:0000256" key="7">
    <source>
        <dbReference type="SAM" id="Phobius"/>
    </source>
</evidence>
<keyword evidence="11" id="KW-1185">Reference proteome</keyword>
<evidence type="ECO:0000256" key="1">
    <source>
        <dbReference type="ARBA" id="ARBA00005525"/>
    </source>
</evidence>
<evidence type="ECO:0000256" key="2">
    <source>
        <dbReference type="ARBA" id="ARBA00022857"/>
    </source>
</evidence>
<comment type="catalytic activity">
    <reaction evidence="4">
        <text>L-proline + NAD(+) = (S)-1-pyrroline-5-carboxylate + NADH + 2 H(+)</text>
        <dbReference type="Rhea" id="RHEA:14105"/>
        <dbReference type="ChEBI" id="CHEBI:15378"/>
        <dbReference type="ChEBI" id="CHEBI:17388"/>
        <dbReference type="ChEBI" id="CHEBI:57540"/>
        <dbReference type="ChEBI" id="CHEBI:57945"/>
        <dbReference type="ChEBI" id="CHEBI:60039"/>
        <dbReference type="EC" id="1.5.1.2"/>
    </reaction>
</comment>
<dbReference type="Pfam" id="PF03807">
    <property type="entry name" value="F420_oxidored"/>
    <property type="match status" value="1"/>
</dbReference>
<dbReference type="InterPro" id="IPR028939">
    <property type="entry name" value="P5C_Rdtase_cat_N"/>
</dbReference>
<feature type="domain" description="Pyrroline-5-carboxylate reductase dimerisation" evidence="9">
    <location>
        <begin position="171"/>
        <end position="275"/>
    </location>
</feature>
<dbReference type="PROSITE" id="PS00521">
    <property type="entry name" value="P5CR"/>
    <property type="match status" value="1"/>
</dbReference>
<dbReference type="SUPFAM" id="SSF48179">
    <property type="entry name" value="6-phosphogluconate dehydrogenase C-terminal domain-like"/>
    <property type="match status" value="1"/>
</dbReference>
<comment type="function">
    <text evidence="4">Catalyzes the reduction of 1-pyrroline-5-carboxylate (PCA) to L-proline.</text>
</comment>
<evidence type="ECO:0000256" key="6">
    <source>
        <dbReference type="RuleBase" id="RU003903"/>
    </source>
</evidence>
<comment type="catalytic activity">
    <reaction evidence="4 6">
        <text>L-proline + NADP(+) = (S)-1-pyrroline-5-carboxylate + NADPH + 2 H(+)</text>
        <dbReference type="Rhea" id="RHEA:14109"/>
        <dbReference type="ChEBI" id="CHEBI:15378"/>
        <dbReference type="ChEBI" id="CHEBI:17388"/>
        <dbReference type="ChEBI" id="CHEBI:57783"/>
        <dbReference type="ChEBI" id="CHEBI:58349"/>
        <dbReference type="ChEBI" id="CHEBI:60039"/>
        <dbReference type="EC" id="1.5.1.2"/>
    </reaction>
</comment>
<dbReference type="HAMAP" id="MF_01925">
    <property type="entry name" value="P5C_reductase"/>
    <property type="match status" value="1"/>
</dbReference>
<dbReference type="Gene3D" id="1.10.3730.10">
    <property type="entry name" value="ProC C-terminal domain-like"/>
    <property type="match status" value="1"/>
</dbReference>
<gene>
    <name evidence="4 10" type="primary">proC</name>
    <name evidence="10" type="ORF">SIID45300_03034</name>
</gene>
<dbReference type="EC" id="1.5.1.2" evidence="4 5"/>
<organism evidence="10 11">
    <name type="scientific">Candidatus Magnetaquiglobus chichijimensis</name>
    <dbReference type="NCBI Taxonomy" id="3141448"/>
    <lineage>
        <taxon>Bacteria</taxon>
        <taxon>Pseudomonadati</taxon>
        <taxon>Pseudomonadota</taxon>
        <taxon>Magnetococcia</taxon>
        <taxon>Magnetococcales</taxon>
        <taxon>Candidatus Magnetaquicoccaceae</taxon>
        <taxon>Candidatus Magnetaquiglobus</taxon>
    </lineage>
</organism>
<dbReference type="PANTHER" id="PTHR11645:SF0">
    <property type="entry name" value="PYRROLINE-5-CARBOXYLATE REDUCTASE 3"/>
    <property type="match status" value="1"/>
</dbReference>
<dbReference type="NCBIfam" id="TIGR00112">
    <property type="entry name" value="proC"/>
    <property type="match status" value="1"/>
</dbReference>
<comment type="subcellular location">
    <subcellularLocation>
        <location evidence="4">Cytoplasm</location>
    </subcellularLocation>
</comment>
<dbReference type="Pfam" id="PF14748">
    <property type="entry name" value="P5CR_dimer"/>
    <property type="match status" value="1"/>
</dbReference>
<comment type="pathway">
    <text evidence="4 6">Amino-acid biosynthesis; L-proline biosynthesis; L-proline from L-glutamate 5-semialdehyde: step 1/1.</text>
</comment>
<dbReference type="Proteomes" id="UP001628193">
    <property type="component" value="Unassembled WGS sequence"/>
</dbReference>
<feature type="transmembrane region" description="Helical" evidence="7">
    <location>
        <begin position="100"/>
        <end position="119"/>
    </location>
</feature>
<dbReference type="SUPFAM" id="SSF51735">
    <property type="entry name" value="NAD(P)-binding Rossmann-fold domains"/>
    <property type="match status" value="1"/>
</dbReference>
<proteinExistence type="inferred from homology"/>
<keyword evidence="7" id="KW-0812">Transmembrane</keyword>
<keyword evidence="4 6" id="KW-0641">Proline biosynthesis</keyword>
<comment type="caution">
    <text evidence="10">The sequence shown here is derived from an EMBL/GenBank/DDBJ whole genome shotgun (WGS) entry which is preliminary data.</text>
</comment>
<accession>A0ABQ0CCR2</accession>
<evidence type="ECO:0000313" key="11">
    <source>
        <dbReference type="Proteomes" id="UP001628193"/>
    </source>
</evidence>
<protein>
    <recommendedName>
        <fullName evidence="4 5">Pyrroline-5-carboxylate reductase</fullName>
        <shortName evidence="4">P5C reductase</shortName>
        <shortName evidence="4">P5CR</shortName>
        <ecNumber evidence="4 5">1.5.1.2</ecNumber>
    </recommendedName>
    <alternativeName>
        <fullName evidence="4">PCA reductase</fullName>
    </alternativeName>
</protein>
<evidence type="ECO:0000256" key="4">
    <source>
        <dbReference type="HAMAP-Rule" id="MF_01925"/>
    </source>
</evidence>
<dbReference type="InterPro" id="IPR000304">
    <property type="entry name" value="Pyrroline-COOH_reductase"/>
</dbReference>
<dbReference type="Gene3D" id="3.40.50.720">
    <property type="entry name" value="NAD(P)-binding Rossmann-like Domain"/>
    <property type="match status" value="1"/>
</dbReference>
<dbReference type="PIRSF" id="PIRSF000193">
    <property type="entry name" value="Pyrrol-5-carb_rd"/>
    <property type="match status" value="1"/>
</dbReference>
<keyword evidence="3 4" id="KW-0560">Oxidoreductase</keyword>
<feature type="transmembrane region" description="Helical" evidence="7">
    <location>
        <begin position="131"/>
        <end position="150"/>
    </location>
</feature>
<comment type="similarity">
    <text evidence="1 4 6">Belongs to the pyrroline-5-carboxylate reductase family.</text>
</comment>
<name>A0ABQ0CCR2_9PROT</name>
<keyword evidence="2 4" id="KW-0521">NADP</keyword>
<dbReference type="InterPro" id="IPR029036">
    <property type="entry name" value="P5CR_dimer"/>
</dbReference>